<evidence type="ECO:0000259" key="1">
    <source>
        <dbReference type="Pfam" id="PF00501"/>
    </source>
</evidence>
<dbReference type="PANTHER" id="PTHR43767">
    <property type="entry name" value="LONG-CHAIN-FATTY-ACID--COA LIGASE"/>
    <property type="match status" value="1"/>
</dbReference>
<dbReference type="InterPro" id="IPR050237">
    <property type="entry name" value="ATP-dep_AMP-bd_enzyme"/>
</dbReference>
<keyword evidence="2" id="KW-0436">Ligase</keyword>
<dbReference type="Pfam" id="PF00501">
    <property type="entry name" value="AMP-binding"/>
    <property type="match status" value="1"/>
</dbReference>
<keyword evidence="3" id="KW-1185">Reference proteome</keyword>
<gene>
    <name evidence="2" type="ORF">GBAR_LOCUS10190</name>
</gene>
<sequence>MIFDGREFTYAQISQRVNRLANAMAELGVTPGDRIATMQVNSHRSIELYFAAAQLDAVYVPINFRAKTDELHQMLRIAEPTCLLWRAVSGVCWGKRNLFGCPRTG</sequence>
<dbReference type="PANTHER" id="PTHR43767:SF11">
    <property type="entry name" value="MEDIUM-CHAIN-FATTY-ACID--COA LIGASE"/>
    <property type="match status" value="1"/>
</dbReference>
<dbReference type="AlphaFoldDB" id="A0AA35RTM0"/>
<reference evidence="2" key="1">
    <citation type="submission" date="2023-03" db="EMBL/GenBank/DDBJ databases">
        <authorList>
            <person name="Steffen K."/>
            <person name="Cardenas P."/>
        </authorList>
    </citation>
    <scope>NUCLEOTIDE SEQUENCE</scope>
</reference>
<organism evidence="2 3">
    <name type="scientific">Geodia barretti</name>
    <name type="common">Barrett's horny sponge</name>
    <dbReference type="NCBI Taxonomy" id="519541"/>
    <lineage>
        <taxon>Eukaryota</taxon>
        <taxon>Metazoa</taxon>
        <taxon>Porifera</taxon>
        <taxon>Demospongiae</taxon>
        <taxon>Heteroscleromorpha</taxon>
        <taxon>Tetractinellida</taxon>
        <taxon>Astrophorina</taxon>
        <taxon>Geodiidae</taxon>
        <taxon>Geodia</taxon>
    </lineage>
</organism>
<accession>A0AA35RTM0</accession>
<dbReference type="InterPro" id="IPR000873">
    <property type="entry name" value="AMP-dep_synth/lig_dom"/>
</dbReference>
<dbReference type="GO" id="GO:0016874">
    <property type="term" value="F:ligase activity"/>
    <property type="evidence" value="ECO:0007669"/>
    <property type="project" value="UniProtKB-KW"/>
</dbReference>
<protein>
    <submittedName>
        <fullName evidence="2">Acyl--CoA ligase YdaB</fullName>
    </submittedName>
</protein>
<feature type="domain" description="AMP-dependent synthetase/ligase" evidence="1">
    <location>
        <begin position="2"/>
        <end position="84"/>
    </location>
</feature>
<dbReference type="Gene3D" id="3.40.50.980">
    <property type="match status" value="1"/>
</dbReference>
<dbReference type="EMBL" id="CASHTH010001544">
    <property type="protein sequence ID" value="CAI8016638.1"/>
    <property type="molecule type" value="Genomic_DNA"/>
</dbReference>
<comment type="caution">
    <text evidence="2">The sequence shown here is derived from an EMBL/GenBank/DDBJ whole genome shotgun (WGS) entry which is preliminary data.</text>
</comment>
<proteinExistence type="predicted"/>
<dbReference type="SUPFAM" id="SSF56801">
    <property type="entry name" value="Acetyl-CoA synthetase-like"/>
    <property type="match status" value="1"/>
</dbReference>
<dbReference type="Proteomes" id="UP001174909">
    <property type="component" value="Unassembled WGS sequence"/>
</dbReference>
<name>A0AA35RTM0_GEOBA</name>
<evidence type="ECO:0000313" key="3">
    <source>
        <dbReference type="Proteomes" id="UP001174909"/>
    </source>
</evidence>
<evidence type="ECO:0000313" key="2">
    <source>
        <dbReference type="EMBL" id="CAI8016638.1"/>
    </source>
</evidence>